<evidence type="ECO:0000256" key="3">
    <source>
        <dbReference type="ARBA" id="ARBA00022741"/>
    </source>
</evidence>
<keyword evidence="8" id="KW-1185">Reference proteome</keyword>
<keyword evidence="1" id="KW-0963">Cytoplasm</keyword>
<dbReference type="PANTHER" id="PTHR12280">
    <property type="entry name" value="PANTOTHENATE KINASE"/>
    <property type="match status" value="1"/>
</dbReference>
<dbReference type="CDD" id="cd24085">
    <property type="entry name" value="ASKHA_NBD_PanK-II_bac"/>
    <property type="match status" value="1"/>
</dbReference>
<name>A0A0U3W952_9BACI</name>
<dbReference type="GO" id="GO:0004594">
    <property type="term" value="F:pantothenate kinase activity"/>
    <property type="evidence" value="ECO:0007669"/>
    <property type="project" value="InterPro"/>
</dbReference>
<dbReference type="InterPro" id="IPR043129">
    <property type="entry name" value="ATPase_NBD"/>
</dbReference>
<dbReference type="InterPro" id="IPR004567">
    <property type="entry name" value="Type_II_PanK"/>
</dbReference>
<dbReference type="EMBL" id="CP013862">
    <property type="protein sequence ID" value="ALX49616.1"/>
    <property type="molecule type" value="Genomic_DNA"/>
</dbReference>
<evidence type="ECO:0000256" key="1">
    <source>
        <dbReference type="ARBA" id="ARBA00022490"/>
    </source>
</evidence>
<reference evidence="7 8" key="1">
    <citation type="submission" date="2016-01" db="EMBL/GenBank/DDBJ databases">
        <title>Complete genome sequence of strain Lentibacillus amyloliquefaciens LAM0015T isolated from saline sediment.</title>
        <authorList>
            <person name="Wang J.-L."/>
            <person name="He M.-X."/>
        </authorList>
    </citation>
    <scope>NUCLEOTIDE SEQUENCE [LARGE SCALE GENOMIC DNA]</scope>
    <source>
        <strain evidence="7 8">LAM0015</strain>
    </source>
</reference>
<evidence type="ECO:0000256" key="6">
    <source>
        <dbReference type="ARBA" id="ARBA00022993"/>
    </source>
</evidence>
<evidence type="ECO:0000256" key="4">
    <source>
        <dbReference type="ARBA" id="ARBA00022777"/>
    </source>
</evidence>
<dbReference type="STRING" id="1472767.AOX59_14200"/>
<evidence type="ECO:0000256" key="5">
    <source>
        <dbReference type="ARBA" id="ARBA00022840"/>
    </source>
</evidence>
<proteinExistence type="predicted"/>
<evidence type="ECO:0000256" key="2">
    <source>
        <dbReference type="ARBA" id="ARBA00022679"/>
    </source>
</evidence>
<dbReference type="PIRSF" id="PIRSF036940">
    <property type="entry name" value="PanK_bac_aCoA"/>
    <property type="match status" value="1"/>
</dbReference>
<gene>
    <name evidence="7" type="ORF">AOX59_14200</name>
</gene>
<organism evidence="7 8">
    <name type="scientific">Lentibacillus amyloliquefaciens</name>
    <dbReference type="NCBI Taxonomy" id="1472767"/>
    <lineage>
        <taxon>Bacteria</taxon>
        <taxon>Bacillati</taxon>
        <taxon>Bacillota</taxon>
        <taxon>Bacilli</taxon>
        <taxon>Bacillales</taxon>
        <taxon>Bacillaceae</taxon>
        <taxon>Lentibacillus</taxon>
    </lineage>
</organism>
<dbReference type="Gene3D" id="3.30.420.40">
    <property type="match status" value="1"/>
</dbReference>
<dbReference type="GO" id="GO:0005524">
    <property type="term" value="F:ATP binding"/>
    <property type="evidence" value="ECO:0007669"/>
    <property type="project" value="UniProtKB-KW"/>
</dbReference>
<dbReference type="KEGG" id="lao:AOX59_14200"/>
<dbReference type="Pfam" id="PF03630">
    <property type="entry name" value="Fumble"/>
    <property type="match status" value="1"/>
</dbReference>
<dbReference type="SUPFAM" id="SSF53067">
    <property type="entry name" value="Actin-like ATPase domain"/>
    <property type="match status" value="1"/>
</dbReference>
<dbReference type="InterPro" id="IPR011602">
    <property type="entry name" value="Type_II_PanK_bac"/>
</dbReference>
<dbReference type="GO" id="GO:0005829">
    <property type="term" value="C:cytosol"/>
    <property type="evidence" value="ECO:0007669"/>
    <property type="project" value="TreeGrafter"/>
</dbReference>
<protein>
    <recommendedName>
        <fullName evidence="9">Type II pantothenate kinase</fullName>
    </recommendedName>
</protein>
<keyword evidence="4" id="KW-0418">Kinase</keyword>
<dbReference type="OrthoDB" id="358216at2"/>
<keyword evidence="2" id="KW-0808">Transferase</keyword>
<keyword evidence="5" id="KW-0067">ATP-binding</keyword>
<dbReference type="NCBIfam" id="NF009842">
    <property type="entry name" value="PRK13317.1"/>
    <property type="match status" value="1"/>
</dbReference>
<evidence type="ECO:0000313" key="7">
    <source>
        <dbReference type="EMBL" id="ALX49616.1"/>
    </source>
</evidence>
<dbReference type="GO" id="GO:0015937">
    <property type="term" value="P:coenzyme A biosynthetic process"/>
    <property type="evidence" value="ECO:0007669"/>
    <property type="project" value="UniProtKB-KW"/>
</dbReference>
<dbReference type="Proteomes" id="UP000050331">
    <property type="component" value="Chromosome"/>
</dbReference>
<sequence>MNQAKIGIDAGGTLIKIAYCQNGSINYRSFQSKSMEEAALWITQHFENPTICITGGKSEVLAEKLNTQPKIILEFDATAQGITYLASRQQQSIGNNFLFVNVGTGTSMHYVQNGRQERVGGSGIGGGTLLGLAFLMTGIQDYEQIVQNAAEGNRENVDLKVKDIFEGAIPPISGDLTASNFGKTEAIVSERPADEDILAAMIGFVGEVLVTISSQMAGQYDADTIVYVGSSFRSNPLLQEIIEMYAGMIGKKPVFLDRGEYSGAVGALLALG</sequence>
<dbReference type="PANTHER" id="PTHR12280:SF20">
    <property type="entry name" value="4'-PHOSPHOPANTETHEINE PHOSPHATASE"/>
    <property type="match status" value="1"/>
</dbReference>
<keyword evidence="6" id="KW-0173">Coenzyme A biosynthesis</keyword>
<evidence type="ECO:0000313" key="8">
    <source>
        <dbReference type="Proteomes" id="UP000050331"/>
    </source>
</evidence>
<evidence type="ECO:0008006" key="9">
    <source>
        <dbReference type="Google" id="ProtNLM"/>
    </source>
</evidence>
<dbReference type="RefSeq" id="WP_068446563.1">
    <property type="nucleotide sequence ID" value="NZ_CP013862.1"/>
</dbReference>
<dbReference type="AlphaFoldDB" id="A0A0U3W952"/>
<accession>A0A0U3W952</accession>
<keyword evidence="3" id="KW-0547">Nucleotide-binding</keyword>